<evidence type="ECO:0000256" key="2">
    <source>
        <dbReference type="ARBA" id="ARBA00022695"/>
    </source>
</evidence>
<dbReference type="EMBL" id="BGPR01085541">
    <property type="protein sequence ID" value="GBL99853.1"/>
    <property type="molecule type" value="Genomic_DNA"/>
</dbReference>
<evidence type="ECO:0000256" key="1">
    <source>
        <dbReference type="ARBA" id="ARBA00012493"/>
    </source>
</evidence>
<organism evidence="7 11">
    <name type="scientific">Araneus ventricosus</name>
    <name type="common">Orbweaver spider</name>
    <name type="synonym">Epeira ventricosa</name>
    <dbReference type="NCBI Taxonomy" id="182803"/>
    <lineage>
        <taxon>Eukaryota</taxon>
        <taxon>Metazoa</taxon>
        <taxon>Ecdysozoa</taxon>
        <taxon>Arthropoda</taxon>
        <taxon>Chelicerata</taxon>
        <taxon>Arachnida</taxon>
        <taxon>Araneae</taxon>
        <taxon>Araneomorphae</taxon>
        <taxon>Entelegynae</taxon>
        <taxon>Araneoidea</taxon>
        <taxon>Araneidae</taxon>
        <taxon>Araneus</taxon>
    </lineage>
</organism>
<keyword evidence="2" id="KW-0808">Transferase</keyword>
<name>A0A4Y2C736_ARAVE</name>
<accession>A0A4Y2C736</accession>
<evidence type="ECO:0000313" key="8">
    <source>
        <dbReference type="EMBL" id="GBL99883.1"/>
    </source>
</evidence>
<evidence type="ECO:0000256" key="5">
    <source>
        <dbReference type="ARBA" id="ARBA00022918"/>
    </source>
</evidence>
<evidence type="ECO:0000313" key="11">
    <source>
        <dbReference type="Proteomes" id="UP000499080"/>
    </source>
</evidence>
<keyword evidence="2" id="KW-0548">Nucleotidyltransferase</keyword>
<dbReference type="PANTHER" id="PTHR33064">
    <property type="entry name" value="POL PROTEIN"/>
    <property type="match status" value="1"/>
</dbReference>
<dbReference type="EC" id="2.7.7.49" evidence="1"/>
<dbReference type="GO" id="GO:0004519">
    <property type="term" value="F:endonuclease activity"/>
    <property type="evidence" value="ECO:0007669"/>
    <property type="project" value="UniProtKB-KW"/>
</dbReference>
<dbReference type="CDD" id="cd01647">
    <property type="entry name" value="RT_LTR"/>
    <property type="match status" value="1"/>
</dbReference>
<dbReference type="InterPro" id="IPR043502">
    <property type="entry name" value="DNA/RNA_pol_sf"/>
</dbReference>
<dbReference type="EMBL" id="BGPR01085549">
    <property type="protein sequence ID" value="GBL99901.1"/>
    <property type="molecule type" value="Genomic_DNA"/>
</dbReference>
<protein>
    <recommendedName>
        <fullName evidence="1">RNA-directed DNA polymerase</fullName>
        <ecNumber evidence="1">2.7.7.49</ecNumber>
    </recommendedName>
</protein>
<dbReference type="AlphaFoldDB" id="A0A4Y2C736"/>
<dbReference type="SUPFAM" id="SSF56672">
    <property type="entry name" value="DNA/RNA polymerases"/>
    <property type="match status" value="1"/>
</dbReference>
<keyword evidence="11" id="KW-1185">Reference proteome</keyword>
<dbReference type="PANTHER" id="PTHR33064:SF37">
    <property type="entry name" value="RIBONUCLEASE H"/>
    <property type="match status" value="1"/>
</dbReference>
<sequence length="231" mass="26619">MPFGLRNAPSTFQRMVNHVLQPVLHKCCECYLDDIVIYSSAFEQHYHNVQRVLKLLHQAGLTLKLEKCHFFKQKLEFLGYFISSEGIQPQESKIRAVQEFLTPKHPKQIHRFLGLCSWLKSFIPHFSDIAVPLYALTKKKQRWKWGRTEQNAFDRLKSCLTRAPVLALPTEESTLELYTDASDAGLGAELGQRLSDGTYQVLTYASRTLPPPERNYSTTEKECLALIWACE</sequence>
<feature type="domain" description="Reverse transcriptase" evidence="6">
    <location>
        <begin position="1"/>
        <end position="82"/>
    </location>
</feature>
<dbReference type="InterPro" id="IPR043128">
    <property type="entry name" value="Rev_trsase/Diguanyl_cyclase"/>
</dbReference>
<dbReference type="GO" id="GO:0003964">
    <property type="term" value="F:RNA-directed DNA polymerase activity"/>
    <property type="evidence" value="ECO:0007669"/>
    <property type="project" value="UniProtKB-KW"/>
</dbReference>
<dbReference type="InterPro" id="IPR000477">
    <property type="entry name" value="RT_dom"/>
</dbReference>
<evidence type="ECO:0000313" key="10">
    <source>
        <dbReference type="EMBL" id="GBL99919.1"/>
    </source>
</evidence>
<dbReference type="FunFam" id="3.30.70.270:FF:000003">
    <property type="entry name" value="Transposon Ty3-G Gag-Pol polyprotein"/>
    <property type="match status" value="1"/>
</dbReference>
<dbReference type="Pfam" id="PF00078">
    <property type="entry name" value="RVT_1"/>
    <property type="match status" value="1"/>
</dbReference>
<evidence type="ECO:0000259" key="6">
    <source>
        <dbReference type="PROSITE" id="PS50878"/>
    </source>
</evidence>
<dbReference type="InterPro" id="IPR041577">
    <property type="entry name" value="RT_RNaseH_2"/>
</dbReference>
<gene>
    <name evidence="7" type="primary">pol_543</name>
    <name evidence="9" type="synonym">pol_2028</name>
    <name evidence="10" type="synonym">pol_2529</name>
    <name evidence="8" type="synonym">pol_3605</name>
    <name evidence="8" type="ORF">AVEN_120665_1</name>
    <name evidence="9" type="ORF">AVEN_141416_1</name>
    <name evidence="7" type="ORF">AVEN_193678_1</name>
    <name evidence="10" type="ORF">AVEN_205433_1</name>
</gene>
<dbReference type="EMBL" id="BGPR01085548">
    <property type="protein sequence ID" value="GBL99883.1"/>
    <property type="molecule type" value="Genomic_DNA"/>
</dbReference>
<evidence type="ECO:0000256" key="4">
    <source>
        <dbReference type="ARBA" id="ARBA00022759"/>
    </source>
</evidence>
<dbReference type="Proteomes" id="UP000499080">
    <property type="component" value="Unassembled WGS sequence"/>
</dbReference>
<dbReference type="Gene3D" id="3.30.70.270">
    <property type="match status" value="2"/>
</dbReference>
<keyword evidence="3" id="KW-0540">Nuclease</keyword>
<dbReference type="OrthoDB" id="6513132at2759"/>
<dbReference type="Pfam" id="PF17919">
    <property type="entry name" value="RT_RNaseH_2"/>
    <property type="match status" value="1"/>
</dbReference>
<dbReference type="EMBL" id="BGPR01085550">
    <property type="protein sequence ID" value="GBL99919.1"/>
    <property type="molecule type" value="Genomic_DNA"/>
</dbReference>
<keyword evidence="4" id="KW-0255">Endonuclease</keyword>
<dbReference type="PROSITE" id="PS50878">
    <property type="entry name" value="RT_POL"/>
    <property type="match status" value="1"/>
</dbReference>
<evidence type="ECO:0000256" key="3">
    <source>
        <dbReference type="ARBA" id="ARBA00022722"/>
    </source>
</evidence>
<comment type="caution">
    <text evidence="7">The sequence shown here is derived from an EMBL/GenBank/DDBJ whole genome shotgun (WGS) entry which is preliminary data.</text>
</comment>
<dbReference type="FunFam" id="3.10.20.370:FF:000001">
    <property type="entry name" value="Retrovirus-related Pol polyprotein from transposon 17.6-like protein"/>
    <property type="match status" value="1"/>
</dbReference>
<reference evidence="7 11" key="1">
    <citation type="journal article" date="2019" name="Sci. Rep.">
        <title>Orb-weaving spider Araneus ventricosus genome elucidates the spidroin gene catalogue.</title>
        <authorList>
            <person name="Kono N."/>
            <person name="Nakamura H."/>
            <person name="Ohtoshi R."/>
            <person name="Moran D.A.P."/>
            <person name="Shinohara A."/>
            <person name="Yoshida Y."/>
            <person name="Fujiwara M."/>
            <person name="Mori M."/>
            <person name="Tomita M."/>
            <person name="Arakawa K."/>
        </authorList>
    </citation>
    <scope>NUCLEOTIDE SEQUENCE [LARGE SCALE GENOMIC DNA]</scope>
</reference>
<keyword evidence="5" id="KW-0695">RNA-directed DNA polymerase</keyword>
<dbReference type="InterPro" id="IPR051320">
    <property type="entry name" value="Viral_Replic_Matur_Polypro"/>
</dbReference>
<dbReference type="FunFam" id="3.30.70.270:FF:000020">
    <property type="entry name" value="Transposon Tf2-6 polyprotein-like Protein"/>
    <property type="match status" value="1"/>
</dbReference>
<keyword evidence="4" id="KW-0378">Hydrolase</keyword>
<evidence type="ECO:0000313" key="9">
    <source>
        <dbReference type="EMBL" id="GBL99901.1"/>
    </source>
</evidence>
<proteinExistence type="predicted"/>
<evidence type="ECO:0000313" key="7">
    <source>
        <dbReference type="EMBL" id="GBL99853.1"/>
    </source>
</evidence>